<proteinExistence type="predicted"/>
<dbReference type="RefSeq" id="WP_053233773.1">
    <property type="nucleotide sequence ID" value="NZ_CP011125.1"/>
</dbReference>
<name>A0A0F6W3L4_9BACT</name>
<dbReference type="AlphaFoldDB" id="A0A0F6W3L4"/>
<dbReference type="EMBL" id="CP011125">
    <property type="protein sequence ID" value="AKF06618.1"/>
    <property type="molecule type" value="Genomic_DNA"/>
</dbReference>
<gene>
    <name evidence="1" type="ORF">DB32_003767</name>
</gene>
<dbReference type="KEGG" id="samy:DB32_003767"/>
<evidence type="ECO:0000313" key="1">
    <source>
        <dbReference type="EMBL" id="AKF06618.1"/>
    </source>
</evidence>
<accession>A0A0F6W3L4</accession>
<dbReference type="Proteomes" id="UP000034883">
    <property type="component" value="Chromosome"/>
</dbReference>
<evidence type="ECO:0000313" key="2">
    <source>
        <dbReference type="Proteomes" id="UP000034883"/>
    </source>
</evidence>
<dbReference type="STRING" id="927083.DB32_003767"/>
<sequence length="112" mass="12782">MDGTGLALDRMRYQRVPPQGARVDDVSTRAQQHWDVVDEAGTTIARAEVFEGREQWGVRLLDRAPHLHDSDLIRLVAHLLVWHAQCRTETVDVVLARTHEHHTLVRVSGDYV</sequence>
<keyword evidence="2" id="KW-1185">Reference proteome</keyword>
<organism evidence="1 2">
    <name type="scientific">Sandaracinus amylolyticus</name>
    <dbReference type="NCBI Taxonomy" id="927083"/>
    <lineage>
        <taxon>Bacteria</taxon>
        <taxon>Pseudomonadati</taxon>
        <taxon>Myxococcota</taxon>
        <taxon>Polyangia</taxon>
        <taxon>Polyangiales</taxon>
        <taxon>Sandaracinaceae</taxon>
        <taxon>Sandaracinus</taxon>
    </lineage>
</organism>
<reference evidence="1 2" key="1">
    <citation type="submission" date="2015-03" db="EMBL/GenBank/DDBJ databases">
        <title>Genome assembly of Sandaracinus amylolyticus DSM 53668.</title>
        <authorList>
            <person name="Sharma G."/>
            <person name="Subramanian S."/>
        </authorList>
    </citation>
    <scope>NUCLEOTIDE SEQUENCE [LARGE SCALE GENOMIC DNA]</scope>
    <source>
        <strain evidence="1 2">DSM 53668</strain>
    </source>
</reference>
<protein>
    <submittedName>
        <fullName evidence="1">Uncharacterized protein</fullName>
    </submittedName>
</protein>